<keyword evidence="6 8" id="KW-0472">Membrane</keyword>
<proteinExistence type="predicted"/>
<keyword evidence="2" id="KW-0813">Transport</keyword>
<dbReference type="InterPro" id="IPR002528">
    <property type="entry name" value="MATE_fam"/>
</dbReference>
<feature type="transmembrane region" description="Helical" evidence="8">
    <location>
        <begin position="480"/>
        <end position="501"/>
    </location>
</feature>
<dbReference type="STRING" id="649747.HMPREF0083_04901"/>
<feature type="transmembrane region" description="Helical" evidence="8">
    <location>
        <begin position="346"/>
        <end position="371"/>
    </location>
</feature>
<dbReference type="PANTHER" id="PTHR43549:SF3">
    <property type="entry name" value="MULTIDRUG RESISTANCE PROTEIN YPNP-RELATED"/>
    <property type="match status" value="1"/>
</dbReference>
<feature type="transmembrane region" description="Helical" evidence="8">
    <location>
        <begin position="148"/>
        <end position="171"/>
    </location>
</feature>
<sequence length="511" mass="56049">MRGVGNMENNKIGREVGETSSDRAGTSGIPETAGTDGDVEKRVERAEEDGSETGERKWHSSMDNSKPVWRALFVFLIPLMLSNALQSISGTVSSIMLGRFIGVNALAAVSAFFPVFFFLISFVIGLGSASSVLIGQAYGARNYERVRAVMGTTLTATFILGSLLAITGGIFAEDMLRLIGTPANILHDSAAYARIFFYVLPIFFLYISYTTFIRGTGDSKTPFYFLIISTALTVALTPILVLGLFGFPALQINGAAWSNVIGSLLTFIIFLVYLHRVDHPLRFDRKALHHLKIDGEIFKLLIKIGIPTSVQMVLISLATIAVISFVNHYGSLATAAYGAVNQVASYVMMPAMSLGMAVSIFGAQAIGAGLFERLQKVLQAGIVLNYVIGGVLITLAYLFSQMILSLFIAEMQTLELAHELLRITLWSYLIFGHASVMSGIMRSSGTVFWPTALSIISIWGVEVPVAYILSNRIGIEGIWYAYPIAFVVNLLLQFGYYQFFWKKKRHTQLIR</sequence>
<evidence type="ECO:0000256" key="8">
    <source>
        <dbReference type="SAM" id="Phobius"/>
    </source>
</evidence>
<keyword evidence="5 8" id="KW-1133">Transmembrane helix</keyword>
<keyword evidence="10" id="KW-1185">Reference proteome</keyword>
<feature type="transmembrane region" description="Helical" evidence="8">
    <location>
        <begin position="383"/>
        <end position="408"/>
    </location>
</feature>
<evidence type="ECO:0000256" key="6">
    <source>
        <dbReference type="ARBA" id="ARBA00023136"/>
    </source>
</evidence>
<evidence type="ECO:0000256" key="3">
    <source>
        <dbReference type="ARBA" id="ARBA00022475"/>
    </source>
</evidence>
<dbReference type="CDD" id="cd13138">
    <property type="entry name" value="MATE_yoeA_like"/>
    <property type="match status" value="1"/>
</dbReference>
<dbReference type="Proteomes" id="UP000016511">
    <property type="component" value="Unassembled WGS sequence"/>
</dbReference>
<comment type="caution">
    <text evidence="9">The sequence shown here is derived from an EMBL/GenBank/DDBJ whole genome shotgun (WGS) entry which is preliminary data.</text>
</comment>
<dbReference type="InterPro" id="IPR052031">
    <property type="entry name" value="Membrane_Transporter-Flippase"/>
</dbReference>
<feature type="transmembrane region" description="Helical" evidence="8">
    <location>
        <begin position="191"/>
        <end position="212"/>
    </location>
</feature>
<dbReference type="Pfam" id="PF01554">
    <property type="entry name" value="MatE"/>
    <property type="match status" value="2"/>
</dbReference>
<protein>
    <submittedName>
        <fullName evidence="9">MATE efflux family protein</fullName>
    </submittedName>
</protein>
<evidence type="ECO:0000256" key="5">
    <source>
        <dbReference type="ARBA" id="ARBA00022989"/>
    </source>
</evidence>
<dbReference type="PIRSF" id="PIRSF006603">
    <property type="entry name" value="DinF"/>
    <property type="match status" value="1"/>
</dbReference>
<feature type="transmembrane region" description="Helical" evidence="8">
    <location>
        <begin position="447"/>
        <end position="468"/>
    </location>
</feature>
<dbReference type="GO" id="GO:0015297">
    <property type="term" value="F:antiporter activity"/>
    <property type="evidence" value="ECO:0007669"/>
    <property type="project" value="InterPro"/>
</dbReference>
<feature type="transmembrane region" description="Helical" evidence="8">
    <location>
        <begin position="300"/>
        <end position="326"/>
    </location>
</feature>
<dbReference type="PANTHER" id="PTHR43549">
    <property type="entry name" value="MULTIDRUG RESISTANCE PROTEIN YPNP-RELATED"/>
    <property type="match status" value="1"/>
</dbReference>
<dbReference type="GO" id="GO:0042910">
    <property type="term" value="F:xenobiotic transmembrane transporter activity"/>
    <property type="evidence" value="ECO:0007669"/>
    <property type="project" value="InterPro"/>
</dbReference>
<reference evidence="9 10" key="1">
    <citation type="submission" date="2013-08" db="EMBL/GenBank/DDBJ databases">
        <authorList>
            <person name="Weinstock G."/>
            <person name="Sodergren E."/>
            <person name="Wylie T."/>
            <person name="Fulton L."/>
            <person name="Fulton R."/>
            <person name="Fronick C."/>
            <person name="O'Laughlin M."/>
            <person name="Godfrey J."/>
            <person name="Miner T."/>
            <person name="Herter B."/>
            <person name="Appelbaum E."/>
            <person name="Cordes M."/>
            <person name="Lek S."/>
            <person name="Wollam A."/>
            <person name="Pepin K.H."/>
            <person name="Palsikar V.B."/>
            <person name="Mitreva M."/>
            <person name="Wilson R.K."/>
        </authorList>
    </citation>
    <scope>NUCLEOTIDE SEQUENCE [LARGE SCALE GENOMIC DNA]</scope>
    <source>
        <strain evidence="9 10">ATCC 12856</strain>
    </source>
</reference>
<dbReference type="AlphaFoldDB" id="U1WEM3"/>
<dbReference type="HOGENOM" id="CLU_012893_5_0_9"/>
<evidence type="ECO:0000256" key="7">
    <source>
        <dbReference type="SAM" id="MobiDB-lite"/>
    </source>
</evidence>
<feature type="region of interest" description="Disordered" evidence="7">
    <location>
        <begin position="1"/>
        <end position="61"/>
    </location>
</feature>
<feature type="transmembrane region" description="Helical" evidence="8">
    <location>
        <begin position="67"/>
        <end position="85"/>
    </location>
</feature>
<evidence type="ECO:0000256" key="4">
    <source>
        <dbReference type="ARBA" id="ARBA00022692"/>
    </source>
</evidence>
<evidence type="ECO:0000313" key="10">
    <source>
        <dbReference type="Proteomes" id="UP000016511"/>
    </source>
</evidence>
<feature type="transmembrane region" description="Helical" evidence="8">
    <location>
        <begin position="420"/>
        <end position="440"/>
    </location>
</feature>
<feature type="transmembrane region" description="Helical" evidence="8">
    <location>
        <begin position="105"/>
        <end position="127"/>
    </location>
</feature>
<feature type="transmembrane region" description="Helical" evidence="8">
    <location>
        <begin position="256"/>
        <end position="275"/>
    </location>
</feature>
<dbReference type="NCBIfam" id="TIGR00797">
    <property type="entry name" value="matE"/>
    <property type="match status" value="1"/>
</dbReference>
<dbReference type="GO" id="GO:0005886">
    <property type="term" value="C:plasma membrane"/>
    <property type="evidence" value="ECO:0007669"/>
    <property type="project" value="UniProtKB-SubCell"/>
</dbReference>
<accession>U1WEM3</accession>
<organism evidence="9 10">
    <name type="scientific">Aneurinibacillus aneurinilyticus ATCC 12856</name>
    <dbReference type="NCBI Taxonomy" id="649747"/>
    <lineage>
        <taxon>Bacteria</taxon>
        <taxon>Bacillati</taxon>
        <taxon>Bacillota</taxon>
        <taxon>Bacilli</taxon>
        <taxon>Bacillales</taxon>
        <taxon>Paenibacillaceae</taxon>
        <taxon>Aneurinibacillus group</taxon>
        <taxon>Aneurinibacillus</taxon>
    </lineage>
</organism>
<keyword evidence="4 8" id="KW-0812">Transmembrane</keyword>
<evidence type="ECO:0000256" key="1">
    <source>
        <dbReference type="ARBA" id="ARBA00004651"/>
    </source>
</evidence>
<dbReference type="InterPro" id="IPR048279">
    <property type="entry name" value="MdtK-like"/>
</dbReference>
<feature type="transmembrane region" description="Helical" evidence="8">
    <location>
        <begin position="224"/>
        <end position="250"/>
    </location>
</feature>
<dbReference type="eggNOG" id="COG0534">
    <property type="taxonomic scope" value="Bacteria"/>
</dbReference>
<dbReference type="EMBL" id="AWSJ01000299">
    <property type="protein sequence ID" value="ERI07004.1"/>
    <property type="molecule type" value="Genomic_DNA"/>
</dbReference>
<evidence type="ECO:0000313" key="9">
    <source>
        <dbReference type="EMBL" id="ERI07004.1"/>
    </source>
</evidence>
<comment type="subcellular location">
    <subcellularLocation>
        <location evidence="1">Cell membrane</location>
        <topology evidence="1">Multi-pass membrane protein</topology>
    </subcellularLocation>
</comment>
<keyword evidence="3" id="KW-1003">Cell membrane</keyword>
<gene>
    <name evidence="9" type="ORF">HMPREF0083_04901</name>
</gene>
<feature type="compositionally biased region" description="Basic and acidic residues" evidence="7">
    <location>
        <begin position="11"/>
        <end position="21"/>
    </location>
</feature>
<dbReference type="PATRIC" id="fig|649747.3.peg.4413"/>
<name>U1WEM3_ANEAE</name>
<evidence type="ECO:0000256" key="2">
    <source>
        <dbReference type="ARBA" id="ARBA00022448"/>
    </source>
</evidence>